<sequence>MDIKKKQHNLLASQDRIEEDLRFIQIIWELIISKHDLLKSIDGEIYEALLEADTTKMIY</sequence>
<evidence type="ECO:0000313" key="1">
    <source>
        <dbReference type="EMBL" id="KAJ8939439.1"/>
    </source>
</evidence>
<dbReference type="Proteomes" id="UP001162162">
    <property type="component" value="Unassembled WGS sequence"/>
</dbReference>
<accession>A0AAV8XLI8</accession>
<dbReference type="EMBL" id="JAPWTK010000487">
    <property type="protein sequence ID" value="KAJ8939439.1"/>
    <property type="molecule type" value="Genomic_DNA"/>
</dbReference>
<proteinExistence type="predicted"/>
<dbReference type="AlphaFoldDB" id="A0AAV8XLI8"/>
<reference evidence="1" key="1">
    <citation type="journal article" date="2023" name="Insect Mol. Biol.">
        <title>Genome sequencing provides insights into the evolution of gene families encoding plant cell wall-degrading enzymes in longhorned beetles.</title>
        <authorList>
            <person name="Shin N.R."/>
            <person name="Okamura Y."/>
            <person name="Kirsch R."/>
            <person name="Pauchet Y."/>
        </authorList>
    </citation>
    <scope>NUCLEOTIDE SEQUENCE</scope>
    <source>
        <strain evidence="1">AMC_N1</strain>
    </source>
</reference>
<gene>
    <name evidence="1" type="ORF">NQ318_010623</name>
</gene>
<organism evidence="1 2">
    <name type="scientific">Aromia moschata</name>
    <dbReference type="NCBI Taxonomy" id="1265417"/>
    <lineage>
        <taxon>Eukaryota</taxon>
        <taxon>Metazoa</taxon>
        <taxon>Ecdysozoa</taxon>
        <taxon>Arthropoda</taxon>
        <taxon>Hexapoda</taxon>
        <taxon>Insecta</taxon>
        <taxon>Pterygota</taxon>
        <taxon>Neoptera</taxon>
        <taxon>Endopterygota</taxon>
        <taxon>Coleoptera</taxon>
        <taxon>Polyphaga</taxon>
        <taxon>Cucujiformia</taxon>
        <taxon>Chrysomeloidea</taxon>
        <taxon>Cerambycidae</taxon>
        <taxon>Cerambycinae</taxon>
        <taxon>Callichromatini</taxon>
        <taxon>Aromia</taxon>
    </lineage>
</organism>
<protein>
    <submittedName>
        <fullName evidence="1">Uncharacterized protein</fullName>
    </submittedName>
</protein>
<name>A0AAV8XLI8_9CUCU</name>
<comment type="caution">
    <text evidence="1">The sequence shown here is derived from an EMBL/GenBank/DDBJ whole genome shotgun (WGS) entry which is preliminary data.</text>
</comment>
<keyword evidence="2" id="KW-1185">Reference proteome</keyword>
<evidence type="ECO:0000313" key="2">
    <source>
        <dbReference type="Proteomes" id="UP001162162"/>
    </source>
</evidence>